<keyword evidence="1" id="KW-0560">Oxidoreductase</keyword>
<dbReference type="GO" id="GO:0016491">
    <property type="term" value="F:oxidoreductase activity"/>
    <property type="evidence" value="ECO:0007669"/>
    <property type="project" value="UniProtKB-KW"/>
</dbReference>
<dbReference type="InterPro" id="IPR002347">
    <property type="entry name" value="SDR_fam"/>
</dbReference>
<gene>
    <name evidence="2" type="ORF">JR316_010410</name>
</gene>
<dbReference type="PRINTS" id="PR00081">
    <property type="entry name" value="GDHRDH"/>
</dbReference>
<dbReference type="Pfam" id="PF00106">
    <property type="entry name" value="adh_short"/>
    <property type="match status" value="1"/>
</dbReference>
<evidence type="ECO:0000256" key="1">
    <source>
        <dbReference type="ARBA" id="ARBA00023002"/>
    </source>
</evidence>
<dbReference type="PANTHER" id="PTHR47534:SF3">
    <property type="entry name" value="ALCOHOL DEHYDROGENASE-LIKE C-TERMINAL DOMAIN-CONTAINING PROTEIN"/>
    <property type="match status" value="1"/>
</dbReference>
<protein>
    <recommendedName>
        <fullName evidence="3">NAD(P)-binding protein</fullName>
    </recommendedName>
</protein>
<dbReference type="PANTHER" id="PTHR47534">
    <property type="entry name" value="YALI0E05731P"/>
    <property type="match status" value="1"/>
</dbReference>
<dbReference type="EMBL" id="JAFIQS010000011">
    <property type="protein sequence ID" value="KAG5164768.1"/>
    <property type="molecule type" value="Genomic_DNA"/>
</dbReference>
<sequence>MPSLLDVSQANANYAPSYVPVMVVTGGTAGIGQSMANALARHLHGRIHIIIFGRNKSAAESFLASLPKTEESTYEFLECDLTLMQNVCSLAGQIKERVSRVNFLVHCAAVVGFGGRQETEEGIDIKLALRYYSRWVLTYNLLPLLQNAKGNGESSSVITVLGAGLGPEINLDNLGLKNSYKGLKAMAQSTAYNDLMVAEFSRQNPDISFTHIHPGVVYTGTISNQHLATKILVIPLRPLLWLLTTPRQDCAEYMLYAMLYANKGMNRRNKTGDDIGMLKFPQAENAQTLLWEHTALVTGTDS</sequence>
<name>A0A8H7XQ50_PSICU</name>
<dbReference type="InterPro" id="IPR052228">
    <property type="entry name" value="Sec_Metab_Biosynth_Oxidored"/>
</dbReference>
<organism evidence="2">
    <name type="scientific">Psilocybe cubensis</name>
    <name type="common">Psychedelic mushroom</name>
    <name type="synonym">Stropharia cubensis</name>
    <dbReference type="NCBI Taxonomy" id="181762"/>
    <lineage>
        <taxon>Eukaryota</taxon>
        <taxon>Fungi</taxon>
        <taxon>Dikarya</taxon>
        <taxon>Basidiomycota</taxon>
        <taxon>Agaricomycotina</taxon>
        <taxon>Agaricomycetes</taxon>
        <taxon>Agaricomycetidae</taxon>
        <taxon>Agaricales</taxon>
        <taxon>Agaricineae</taxon>
        <taxon>Strophariaceae</taxon>
        <taxon>Psilocybe</taxon>
    </lineage>
</organism>
<evidence type="ECO:0008006" key="3">
    <source>
        <dbReference type="Google" id="ProtNLM"/>
    </source>
</evidence>
<reference evidence="2" key="1">
    <citation type="submission" date="2021-02" db="EMBL/GenBank/DDBJ databases">
        <title>Psilocybe cubensis genome.</title>
        <authorList>
            <person name="Mckernan K.J."/>
            <person name="Crawford S."/>
            <person name="Trippe A."/>
            <person name="Kane L.T."/>
            <person name="Mclaughlin S."/>
        </authorList>
    </citation>
    <scope>NUCLEOTIDE SEQUENCE [LARGE SCALE GENOMIC DNA]</scope>
    <source>
        <strain evidence="2">MGC-MH-2018</strain>
    </source>
</reference>
<dbReference type="InterPro" id="IPR036291">
    <property type="entry name" value="NAD(P)-bd_dom_sf"/>
</dbReference>
<dbReference type="SUPFAM" id="SSF51735">
    <property type="entry name" value="NAD(P)-binding Rossmann-fold domains"/>
    <property type="match status" value="1"/>
</dbReference>
<dbReference type="OrthoDB" id="2898509at2759"/>
<dbReference type="Gene3D" id="3.40.50.720">
    <property type="entry name" value="NAD(P)-binding Rossmann-like Domain"/>
    <property type="match status" value="1"/>
</dbReference>
<accession>A0A8H7XQ50</accession>
<comment type="caution">
    <text evidence="2">The sequence shown here is derived from an EMBL/GenBank/DDBJ whole genome shotgun (WGS) entry which is preliminary data.</text>
</comment>
<proteinExistence type="predicted"/>
<dbReference type="AlphaFoldDB" id="A0A8H7XQ50"/>
<evidence type="ECO:0000313" key="2">
    <source>
        <dbReference type="EMBL" id="KAG5164768.1"/>
    </source>
</evidence>